<keyword evidence="1" id="KW-1133">Transmembrane helix</keyword>
<feature type="transmembrane region" description="Helical" evidence="1">
    <location>
        <begin position="165"/>
        <end position="182"/>
    </location>
</feature>
<dbReference type="RefSeq" id="XP_001830812.2">
    <property type="nucleotide sequence ID" value="XM_001830760.2"/>
</dbReference>
<dbReference type="GeneID" id="6007260"/>
<dbReference type="Proteomes" id="UP000001861">
    <property type="component" value="Unassembled WGS sequence"/>
</dbReference>
<reference evidence="2 3" key="1">
    <citation type="journal article" date="2010" name="Proc. Natl. Acad. Sci. U.S.A.">
        <title>Insights into evolution of multicellular fungi from the assembled chromosomes of the mushroom Coprinopsis cinerea (Coprinus cinereus).</title>
        <authorList>
            <person name="Stajich J.E."/>
            <person name="Wilke S.K."/>
            <person name="Ahren D."/>
            <person name="Au C.H."/>
            <person name="Birren B.W."/>
            <person name="Borodovsky M."/>
            <person name="Burns C."/>
            <person name="Canback B."/>
            <person name="Casselton L.A."/>
            <person name="Cheng C.K."/>
            <person name="Deng J."/>
            <person name="Dietrich F.S."/>
            <person name="Fargo D.C."/>
            <person name="Farman M.L."/>
            <person name="Gathman A.C."/>
            <person name="Goldberg J."/>
            <person name="Guigo R."/>
            <person name="Hoegger P.J."/>
            <person name="Hooker J.B."/>
            <person name="Huggins A."/>
            <person name="James T.Y."/>
            <person name="Kamada T."/>
            <person name="Kilaru S."/>
            <person name="Kodira C."/>
            <person name="Kues U."/>
            <person name="Kupfer D."/>
            <person name="Kwan H.S."/>
            <person name="Lomsadze A."/>
            <person name="Li W."/>
            <person name="Lilly W.W."/>
            <person name="Ma L.J."/>
            <person name="Mackey A.J."/>
            <person name="Manning G."/>
            <person name="Martin F."/>
            <person name="Muraguchi H."/>
            <person name="Natvig D.O."/>
            <person name="Palmerini H."/>
            <person name="Ramesh M.A."/>
            <person name="Rehmeyer C.J."/>
            <person name="Roe B.A."/>
            <person name="Shenoy N."/>
            <person name="Stanke M."/>
            <person name="Ter-Hovhannisyan V."/>
            <person name="Tunlid A."/>
            <person name="Velagapudi R."/>
            <person name="Vision T.J."/>
            <person name="Zeng Q."/>
            <person name="Zolan M.E."/>
            <person name="Pukkila P.J."/>
        </authorList>
    </citation>
    <scope>NUCLEOTIDE SEQUENCE [LARGE SCALE GENOMIC DNA]</scope>
    <source>
        <strain evidence="3">Okayama-7 / 130 / ATCC MYA-4618 / FGSC 9003</strain>
    </source>
</reference>
<keyword evidence="1" id="KW-0472">Membrane</keyword>
<keyword evidence="3" id="KW-1185">Reference proteome</keyword>
<gene>
    <name evidence="2" type="ORF">CC1G_02263</name>
</gene>
<feature type="transmembrane region" description="Helical" evidence="1">
    <location>
        <begin position="121"/>
        <end position="145"/>
    </location>
</feature>
<dbReference type="HOGENOM" id="CLU_1378048_0_0_1"/>
<comment type="caution">
    <text evidence="2">The sequence shown here is derived from an EMBL/GenBank/DDBJ whole genome shotgun (WGS) entry which is preliminary data.</text>
</comment>
<dbReference type="AlphaFoldDB" id="A8N7K6"/>
<sequence>MAQDLGIVLIEIETFKFYVQVGQRLICYHDLDGILTLYTAAAAVTLLICDYLQTLGFEDMVHHEAFARENSLPDVAIHSAHRCTFNVTRSNQPRTFIPEPARSPLPGLDCVYISPSESFDGVAICYCILLAGELCIAVLGVTVGFKDFLRTKSSLARTMYRDGTWYYITLLGLSTLNVAAPYTKPVMSILPEASARVI</sequence>
<evidence type="ECO:0000313" key="3">
    <source>
        <dbReference type="Proteomes" id="UP000001861"/>
    </source>
</evidence>
<proteinExistence type="predicted"/>
<accession>A8N7K6</accession>
<dbReference type="OrthoDB" id="3350812at2759"/>
<protein>
    <submittedName>
        <fullName evidence="2">Uncharacterized protein</fullName>
    </submittedName>
</protein>
<evidence type="ECO:0000256" key="1">
    <source>
        <dbReference type="SAM" id="Phobius"/>
    </source>
</evidence>
<organism evidence="2 3">
    <name type="scientific">Coprinopsis cinerea (strain Okayama-7 / 130 / ATCC MYA-4618 / FGSC 9003)</name>
    <name type="common">Inky cap fungus</name>
    <name type="synonym">Hormographiella aspergillata</name>
    <dbReference type="NCBI Taxonomy" id="240176"/>
    <lineage>
        <taxon>Eukaryota</taxon>
        <taxon>Fungi</taxon>
        <taxon>Dikarya</taxon>
        <taxon>Basidiomycota</taxon>
        <taxon>Agaricomycotina</taxon>
        <taxon>Agaricomycetes</taxon>
        <taxon>Agaricomycetidae</taxon>
        <taxon>Agaricales</taxon>
        <taxon>Agaricineae</taxon>
        <taxon>Psathyrellaceae</taxon>
        <taxon>Coprinopsis</taxon>
    </lineage>
</organism>
<dbReference type="InParanoid" id="A8N7K6"/>
<dbReference type="KEGG" id="cci:CC1G_02263"/>
<dbReference type="VEuPathDB" id="FungiDB:CC1G_02263"/>
<evidence type="ECO:0000313" key="2">
    <source>
        <dbReference type="EMBL" id="EAU90876.2"/>
    </source>
</evidence>
<name>A8N7K6_COPC7</name>
<dbReference type="EMBL" id="AACS02000003">
    <property type="protein sequence ID" value="EAU90876.2"/>
    <property type="molecule type" value="Genomic_DNA"/>
</dbReference>
<keyword evidence="1" id="KW-0812">Transmembrane</keyword>